<comment type="function">
    <text evidence="11">Catalyzes the formation of S-adenosylmethionine from methionine and ATP.</text>
</comment>
<reference evidence="17" key="1">
    <citation type="submission" date="2022-11" db="UniProtKB">
        <authorList>
            <consortium name="WormBaseParasite"/>
        </authorList>
    </citation>
    <scope>IDENTIFICATION</scope>
</reference>
<dbReference type="AlphaFoldDB" id="A0A914H1P5"/>
<evidence type="ECO:0000256" key="10">
    <source>
        <dbReference type="ARBA" id="ARBA00048344"/>
    </source>
</evidence>
<keyword evidence="3 11" id="KW-0554">One-carbon metabolism</keyword>
<dbReference type="InterPro" id="IPR022629">
    <property type="entry name" value="S-AdoMet_synt_central"/>
</dbReference>
<dbReference type="FunFam" id="3.30.300.10:FF:000004">
    <property type="entry name" value="S-adenosylmethionine synthase"/>
    <property type="match status" value="1"/>
</dbReference>
<dbReference type="FunFam" id="3.30.300.10:FF:000001">
    <property type="entry name" value="S-adenosylmethionine synthase"/>
    <property type="match status" value="1"/>
</dbReference>
<dbReference type="SUPFAM" id="SSF55973">
    <property type="entry name" value="S-adenosylmethionine synthetase"/>
    <property type="match status" value="3"/>
</dbReference>
<keyword evidence="7 11" id="KW-0067">ATP-binding</keyword>
<dbReference type="GO" id="GO:0005524">
    <property type="term" value="F:ATP binding"/>
    <property type="evidence" value="ECO:0007669"/>
    <property type="project" value="UniProtKB-KW"/>
</dbReference>
<evidence type="ECO:0000259" key="13">
    <source>
        <dbReference type="Pfam" id="PF00438"/>
    </source>
</evidence>
<dbReference type="Pfam" id="PF02773">
    <property type="entry name" value="S-AdoMet_synt_C"/>
    <property type="match status" value="1"/>
</dbReference>
<evidence type="ECO:0000256" key="1">
    <source>
        <dbReference type="ARBA" id="ARBA00005224"/>
    </source>
</evidence>
<evidence type="ECO:0000256" key="5">
    <source>
        <dbReference type="ARBA" id="ARBA00022723"/>
    </source>
</evidence>
<evidence type="ECO:0000256" key="2">
    <source>
        <dbReference type="ARBA" id="ARBA00009685"/>
    </source>
</evidence>
<evidence type="ECO:0000256" key="4">
    <source>
        <dbReference type="ARBA" id="ARBA00022679"/>
    </source>
</evidence>
<evidence type="ECO:0000313" key="16">
    <source>
        <dbReference type="Proteomes" id="UP000887572"/>
    </source>
</evidence>
<evidence type="ECO:0000256" key="12">
    <source>
        <dbReference type="RuleBase" id="RU004462"/>
    </source>
</evidence>
<evidence type="ECO:0000259" key="15">
    <source>
        <dbReference type="Pfam" id="PF02773"/>
    </source>
</evidence>
<comment type="catalytic activity">
    <reaction evidence="10 11">
        <text>L-methionine + ATP + H2O = S-adenosyl-L-methionine + phosphate + diphosphate</text>
        <dbReference type="Rhea" id="RHEA:21080"/>
        <dbReference type="ChEBI" id="CHEBI:15377"/>
        <dbReference type="ChEBI" id="CHEBI:30616"/>
        <dbReference type="ChEBI" id="CHEBI:33019"/>
        <dbReference type="ChEBI" id="CHEBI:43474"/>
        <dbReference type="ChEBI" id="CHEBI:57844"/>
        <dbReference type="ChEBI" id="CHEBI:59789"/>
        <dbReference type="EC" id="2.5.1.6"/>
    </reaction>
</comment>
<dbReference type="InterPro" id="IPR022636">
    <property type="entry name" value="S-AdoMet_synthetase_sfam"/>
</dbReference>
<accession>A0A914H1P5</accession>
<dbReference type="GO" id="GO:0006556">
    <property type="term" value="P:S-adenosylmethionine biosynthetic process"/>
    <property type="evidence" value="ECO:0007669"/>
    <property type="project" value="InterPro"/>
</dbReference>
<comment type="similarity">
    <text evidence="2 12">Belongs to the AdoMet synthase family.</text>
</comment>
<keyword evidence="8 11" id="KW-0460">Magnesium</keyword>
<evidence type="ECO:0000313" key="17">
    <source>
        <dbReference type="WBParaSite" id="Gr19_v10_g13328.t1"/>
    </source>
</evidence>
<dbReference type="GO" id="GO:0004478">
    <property type="term" value="F:methionine adenosyltransferase activity"/>
    <property type="evidence" value="ECO:0007669"/>
    <property type="project" value="UniProtKB-EC"/>
</dbReference>
<dbReference type="InterPro" id="IPR022628">
    <property type="entry name" value="S-AdoMet_synt_N"/>
</dbReference>
<feature type="domain" description="S-adenosylmethionine synthetase C-terminal" evidence="15">
    <location>
        <begin position="285"/>
        <end position="422"/>
    </location>
</feature>
<keyword evidence="4 11" id="KW-0808">Transferase</keyword>
<dbReference type="Gene3D" id="3.30.300.10">
    <property type="match status" value="3"/>
</dbReference>
<dbReference type="HAMAP" id="MF_00086">
    <property type="entry name" value="S_AdoMet_synth1"/>
    <property type="match status" value="1"/>
</dbReference>
<evidence type="ECO:0000256" key="3">
    <source>
        <dbReference type="ARBA" id="ARBA00022563"/>
    </source>
</evidence>
<dbReference type="Pfam" id="PF02772">
    <property type="entry name" value="S-AdoMet_synt_M"/>
    <property type="match status" value="1"/>
</dbReference>
<sequence>MDAVKAPSLANRHLKHIQSPVKGHRRIIQNGTVAEALADNEAGEEVQHVGTFLFTSESVGEGHPDKMCDQISDAILDAHLALDPTAKVACEVVTKTGMVLVCGEITSSATVDYQSVVRETIKKIGYDDSSKGFDYKTCNVLVALEKQSPEIAAGVHEDKEPENVGAGDQGIMFGYASDESSEAMPLTLLLSHKLNAKFHQLRRSGVIPWARPDSKSQVTIEYVYQNGACVPLRVHTIVLSVQHSPDVSLEKVRQQLVELVIKQVIPAELYHDTKLHLNPCGSFCIGGPMGDAGLTGRKIIVDTYGGWGAHGGGAFSGKDPTKVDRSGAYAARWVAKSLVNAGLCRRCLVQISYAIGVAEPLSIMVTHFGTSPINERDLLQIIESNFDLRPGAIIKQLGLTRPIYQKTAENGHFGNAEFPWERPKTLILPKNLHEKLRDVQVG</sequence>
<dbReference type="NCBIfam" id="TIGR01034">
    <property type="entry name" value="metK"/>
    <property type="match status" value="1"/>
</dbReference>
<dbReference type="Pfam" id="PF00438">
    <property type="entry name" value="S-AdoMet_synt_N"/>
    <property type="match status" value="1"/>
</dbReference>
<protein>
    <recommendedName>
        <fullName evidence="11">S-adenosylmethionine synthase</fullName>
        <ecNumber evidence="11">2.5.1.6</ecNumber>
    </recommendedName>
</protein>
<comment type="cofactor">
    <cofactor evidence="11">
        <name>Mg(2+)</name>
        <dbReference type="ChEBI" id="CHEBI:18420"/>
    </cofactor>
    <text evidence="11">Binds 2 magnesium ions per subunit. The magnesium ions interact primarily with the substrate.</text>
</comment>
<dbReference type="InterPro" id="IPR002133">
    <property type="entry name" value="S-AdoMet_synthetase"/>
</dbReference>
<name>A0A914H1P5_GLORO</name>
<dbReference type="GO" id="GO:0046872">
    <property type="term" value="F:metal ion binding"/>
    <property type="evidence" value="ECO:0007669"/>
    <property type="project" value="UniProtKB-KW"/>
</dbReference>
<dbReference type="CDD" id="cd18079">
    <property type="entry name" value="S-AdoMet_synt"/>
    <property type="match status" value="1"/>
</dbReference>
<dbReference type="FunFam" id="3.30.300.10:FF:000003">
    <property type="entry name" value="S-adenosylmethionine synthase"/>
    <property type="match status" value="1"/>
</dbReference>
<dbReference type="EC" id="2.5.1.6" evidence="11"/>
<evidence type="ECO:0000256" key="7">
    <source>
        <dbReference type="ARBA" id="ARBA00022840"/>
    </source>
</evidence>
<comment type="pathway">
    <text evidence="1 11">Amino-acid biosynthesis; S-adenosyl-L-methionine biosynthesis; S-adenosyl-L-methionine from L-methionine: step 1/1.</text>
</comment>
<evidence type="ECO:0000259" key="14">
    <source>
        <dbReference type="Pfam" id="PF02772"/>
    </source>
</evidence>
<dbReference type="PANTHER" id="PTHR11964">
    <property type="entry name" value="S-ADENOSYLMETHIONINE SYNTHETASE"/>
    <property type="match status" value="1"/>
</dbReference>
<feature type="domain" description="S-adenosylmethionine synthetase N-terminal" evidence="13">
    <location>
        <begin position="52"/>
        <end position="149"/>
    </location>
</feature>
<dbReference type="GO" id="GO:0006730">
    <property type="term" value="P:one-carbon metabolic process"/>
    <property type="evidence" value="ECO:0007669"/>
    <property type="project" value="UniProtKB-KW"/>
</dbReference>
<keyword evidence="6 11" id="KW-0547">Nucleotide-binding</keyword>
<evidence type="ECO:0000256" key="8">
    <source>
        <dbReference type="ARBA" id="ARBA00022842"/>
    </source>
</evidence>
<evidence type="ECO:0000256" key="6">
    <source>
        <dbReference type="ARBA" id="ARBA00022741"/>
    </source>
</evidence>
<keyword evidence="9 11" id="KW-0630">Potassium</keyword>
<dbReference type="InterPro" id="IPR022631">
    <property type="entry name" value="ADOMET_SYNTHASE_CS"/>
</dbReference>
<dbReference type="PROSITE" id="PS00377">
    <property type="entry name" value="ADOMET_SYNTHASE_2"/>
    <property type="match status" value="1"/>
</dbReference>
<dbReference type="WBParaSite" id="Gr19_v10_g13328.t1">
    <property type="protein sequence ID" value="Gr19_v10_g13328.t1"/>
    <property type="gene ID" value="Gr19_v10_g13328"/>
</dbReference>
<dbReference type="PIRSF" id="PIRSF000497">
    <property type="entry name" value="MAT"/>
    <property type="match status" value="1"/>
</dbReference>
<dbReference type="Proteomes" id="UP000887572">
    <property type="component" value="Unplaced"/>
</dbReference>
<organism evidence="16 17">
    <name type="scientific">Globodera rostochiensis</name>
    <name type="common">Golden nematode worm</name>
    <name type="synonym">Heterodera rostochiensis</name>
    <dbReference type="NCBI Taxonomy" id="31243"/>
    <lineage>
        <taxon>Eukaryota</taxon>
        <taxon>Metazoa</taxon>
        <taxon>Ecdysozoa</taxon>
        <taxon>Nematoda</taxon>
        <taxon>Chromadorea</taxon>
        <taxon>Rhabditida</taxon>
        <taxon>Tylenchina</taxon>
        <taxon>Tylenchomorpha</taxon>
        <taxon>Tylenchoidea</taxon>
        <taxon>Heteroderidae</taxon>
        <taxon>Heteroderinae</taxon>
        <taxon>Globodera</taxon>
    </lineage>
</organism>
<dbReference type="InterPro" id="IPR022630">
    <property type="entry name" value="S-AdoMet_synt_C"/>
</dbReference>
<evidence type="ECO:0000256" key="11">
    <source>
        <dbReference type="RuleBase" id="RU000541"/>
    </source>
</evidence>
<evidence type="ECO:0000256" key="9">
    <source>
        <dbReference type="ARBA" id="ARBA00022958"/>
    </source>
</evidence>
<proteinExistence type="inferred from homology"/>
<feature type="domain" description="S-adenosylmethionine synthetase central" evidence="14">
    <location>
        <begin position="164"/>
        <end position="283"/>
    </location>
</feature>
<keyword evidence="5 11" id="KW-0479">Metal-binding</keyword>
<comment type="cofactor">
    <cofactor evidence="11">
        <name>K(+)</name>
        <dbReference type="ChEBI" id="CHEBI:29103"/>
    </cofactor>
    <text evidence="11">Binds 1 potassium ion per subunit. The potassium ion interacts primarily with the substrate.</text>
</comment>
<dbReference type="PROSITE" id="PS00376">
    <property type="entry name" value="ADOMET_SYNTHASE_1"/>
    <property type="match status" value="1"/>
</dbReference>
<keyword evidence="16" id="KW-1185">Reference proteome</keyword>